<feature type="disulfide bond" evidence="16">
    <location>
        <begin position="33"/>
        <end position="39"/>
    </location>
</feature>
<dbReference type="InterPro" id="IPR003591">
    <property type="entry name" value="Leu-rich_rpt_typical-subtyp"/>
</dbReference>
<evidence type="ECO:0000256" key="3">
    <source>
        <dbReference type="ARBA" id="ARBA00022588"/>
    </source>
</evidence>
<protein>
    <recommendedName>
        <fullName evidence="15">Toll-like receptor 2</fullName>
    </recommendedName>
</protein>
<dbReference type="GO" id="GO:0042497">
    <property type="term" value="F:triacyl lipopeptide binding"/>
    <property type="evidence" value="ECO:0007669"/>
    <property type="project" value="TreeGrafter"/>
</dbReference>
<dbReference type="eggNOG" id="KOG4641">
    <property type="taxonomic scope" value="Eukaryota"/>
</dbReference>
<dbReference type="PROSITE" id="PS50104">
    <property type="entry name" value="TIR"/>
    <property type="match status" value="1"/>
</dbReference>
<proteinExistence type="inferred from homology"/>
<gene>
    <name evidence="20" type="primary">LOC102350366</name>
</gene>
<feature type="disulfide bond" evidence="16">
    <location>
        <begin position="354"/>
        <end position="383"/>
    </location>
</feature>
<dbReference type="Gene3D" id="3.40.50.10140">
    <property type="entry name" value="Toll/interleukin-1 receptor homology (TIR) domain"/>
    <property type="match status" value="1"/>
</dbReference>
<evidence type="ECO:0000256" key="4">
    <source>
        <dbReference type="ARBA" id="ARBA00022614"/>
    </source>
</evidence>
<dbReference type="Pfam" id="PF01582">
    <property type="entry name" value="TIR"/>
    <property type="match status" value="1"/>
</dbReference>
<name>H3B5L2_LATCH</name>
<dbReference type="SMART" id="SM00369">
    <property type="entry name" value="LRR_TYP"/>
    <property type="match status" value="7"/>
</dbReference>
<dbReference type="HOGENOM" id="CLU_006000_3_0_1"/>
<feature type="disulfide bond" evidence="16">
    <location>
        <begin position="434"/>
        <end position="457"/>
    </location>
</feature>
<dbReference type="SMART" id="SM00255">
    <property type="entry name" value="TIR"/>
    <property type="match status" value="1"/>
</dbReference>
<comment type="subcellular location">
    <subcellularLocation>
        <location evidence="1">Membrane</location>
        <topology evidence="1">Single-pass type I membrane protein</topology>
    </subcellularLocation>
</comment>
<reference evidence="21" key="1">
    <citation type="submission" date="2011-08" db="EMBL/GenBank/DDBJ databases">
        <title>The draft genome of Latimeria chalumnae.</title>
        <authorList>
            <person name="Di Palma F."/>
            <person name="Alfoldi J."/>
            <person name="Johnson J."/>
            <person name="Berlin A."/>
            <person name="Gnerre S."/>
            <person name="Jaffe D."/>
            <person name="MacCallum I."/>
            <person name="Young S."/>
            <person name="Walker B.J."/>
            <person name="Lander E."/>
            <person name="Lindblad-Toh K."/>
        </authorList>
    </citation>
    <scope>NUCLEOTIDE SEQUENCE [LARGE SCALE GENOMIC DNA]</scope>
    <source>
        <strain evidence="21">Wild caught</strain>
    </source>
</reference>
<dbReference type="Gene3D" id="3.80.10.10">
    <property type="entry name" value="Ribonuclease Inhibitor"/>
    <property type="match status" value="1"/>
</dbReference>
<keyword evidence="21" id="KW-1185">Reference proteome</keyword>
<dbReference type="Ensembl" id="ENSLACT00000017309.1">
    <property type="protein sequence ID" value="ENSLACP00000017183.1"/>
    <property type="gene ID" value="ENSLACG00000015138.1"/>
</dbReference>
<keyword evidence="13" id="KW-0325">Glycoprotein</keyword>
<dbReference type="InParanoid" id="H3B5L2"/>
<dbReference type="InterPro" id="IPR000157">
    <property type="entry name" value="TIR_dom"/>
</dbReference>
<keyword evidence="5 17" id="KW-0812">Transmembrane</keyword>
<evidence type="ECO:0000313" key="20">
    <source>
        <dbReference type="Ensembl" id="ENSLACP00000017183.1"/>
    </source>
</evidence>
<evidence type="ECO:0000313" key="21">
    <source>
        <dbReference type="Proteomes" id="UP000008672"/>
    </source>
</evidence>
<dbReference type="InterPro" id="IPR017241">
    <property type="entry name" value="Toll-like_receptor"/>
</dbReference>
<organism evidence="20 21">
    <name type="scientific">Latimeria chalumnae</name>
    <name type="common">Coelacanth</name>
    <dbReference type="NCBI Taxonomy" id="7897"/>
    <lineage>
        <taxon>Eukaryota</taxon>
        <taxon>Metazoa</taxon>
        <taxon>Chordata</taxon>
        <taxon>Craniata</taxon>
        <taxon>Vertebrata</taxon>
        <taxon>Euteleostomi</taxon>
        <taxon>Coelacanthiformes</taxon>
        <taxon>Coelacanthidae</taxon>
        <taxon>Latimeria</taxon>
    </lineage>
</organism>
<evidence type="ECO:0000256" key="9">
    <source>
        <dbReference type="ARBA" id="ARBA00022989"/>
    </source>
</evidence>
<dbReference type="GO" id="GO:0043235">
    <property type="term" value="C:receptor complex"/>
    <property type="evidence" value="ECO:0007669"/>
    <property type="project" value="TreeGrafter"/>
</dbReference>
<dbReference type="GO" id="GO:0002224">
    <property type="term" value="P:toll-like receptor signaling pathway"/>
    <property type="evidence" value="ECO:0007669"/>
    <property type="project" value="UniProtKB-UniRule"/>
</dbReference>
<dbReference type="SUPFAM" id="SSF52058">
    <property type="entry name" value="L domain-like"/>
    <property type="match status" value="2"/>
</dbReference>
<dbReference type="GO" id="GO:0005886">
    <property type="term" value="C:plasma membrane"/>
    <property type="evidence" value="ECO:0007669"/>
    <property type="project" value="TreeGrafter"/>
</dbReference>
<evidence type="ECO:0000256" key="15">
    <source>
        <dbReference type="PIRNR" id="PIRNR037595"/>
    </source>
</evidence>
<dbReference type="GO" id="GO:0045087">
    <property type="term" value="P:innate immune response"/>
    <property type="evidence" value="ECO:0007669"/>
    <property type="project" value="UniProtKB-UniRule"/>
</dbReference>
<keyword evidence="4" id="KW-0433">Leucine-rich repeat</keyword>
<evidence type="ECO:0000256" key="5">
    <source>
        <dbReference type="ARBA" id="ARBA00022692"/>
    </source>
</evidence>
<feature type="transmembrane region" description="Helical" evidence="17">
    <location>
        <begin position="593"/>
        <end position="614"/>
    </location>
</feature>
<dbReference type="PIRSF" id="PIRSF037595">
    <property type="entry name" value="Toll-like_receptor"/>
    <property type="match status" value="1"/>
</dbReference>
<evidence type="ECO:0000256" key="8">
    <source>
        <dbReference type="ARBA" id="ARBA00022859"/>
    </source>
</evidence>
<evidence type="ECO:0000256" key="14">
    <source>
        <dbReference type="ARBA" id="ARBA00023198"/>
    </source>
</evidence>
<accession>H3B5L2</accession>
<reference evidence="20" key="3">
    <citation type="submission" date="2025-09" db="UniProtKB">
        <authorList>
            <consortium name="Ensembl"/>
        </authorList>
    </citation>
    <scope>IDENTIFICATION</scope>
</reference>
<evidence type="ECO:0000256" key="18">
    <source>
        <dbReference type="SAM" id="SignalP"/>
    </source>
</evidence>
<dbReference type="STRING" id="7897.ENSLACP00000017183"/>
<evidence type="ECO:0000259" key="19">
    <source>
        <dbReference type="PROSITE" id="PS50104"/>
    </source>
</evidence>
<feature type="domain" description="TIR" evidence="19">
    <location>
        <begin position="644"/>
        <end position="787"/>
    </location>
</feature>
<evidence type="ECO:0000256" key="12">
    <source>
        <dbReference type="ARBA" id="ARBA00023170"/>
    </source>
</evidence>
<dbReference type="PANTHER" id="PTHR24365">
    <property type="entry name" value="TOLL-LIKE RECEPTOR"/>
    <property type="match status" value="1"/>
</dbReference>
<dbReference type="SMART" id="SM00365">
    <property type="entry name" value="LRR_SD22"/>
    <property type="match status" value="5"/>
</dbReference>
<keyword evidence="8 15" id="KW-0391">Immunity</keyword>
<dbReference type="FunFam" id="3.40.50.10140:FF:000001">
    <property type="entry name" value="Toll-like receptor 2"/>
    <property type="match status" value="1"/>
</dbReference>
<keyword evidence="11 16" id="KW-1015">Disulfide bond</keyword>
<dbReference type="InterPro" id="IPR001611">
    <property type="entry name" value="Leu-rich_rpt"/>
</dbReference>
<evidence type="ECO:0000256" key="17">
    <source>
        <dbReference type="SAM" id="Phobius"/>
    </source>
</evidence>
<dbReference type="EMBL" id="AFYH01082592">
    <property type="status" value="NOT_ANNOTATED_CDS"/>
    <property type="molecule type" value="Genomic_DNA"/>
</dbReference>
<keyword evidence="10 17" id="KW-0472">Membrane</keyword>
<keyword evidence="3 15" id="KW-0399">Innate immunity</keyword>
<keyword evidence="12 15" id="KW-0675">Receptor</keyword>
<evidence type="ECO:0000256" key="13">
    <source>
        <dbReference type="ARBA" id="ARBA00023180"/>
    </source>
</evidence>
<dbReference type="InterPro" id="IPR032675">
    <property type="entry name" value="LRR_dom_sf"/>
</dbReference>
<comment type="similarity">
    <text evidence="2 15">Belongs to the Toll-like receptor family.</text>
</comment>
<dbReference type="PROSITE" id="PS51450">
    <property type="entry name" value="LRR"/>
    <property type="match status" value="2"/>
</dbReference>
<evidence type="ECO:0000256" key="6">
    <source>
        <dbReference type="ARBA" id="ARBA00022729"/>
    </source>
</evidence>
<keyword evidence="6 18" id="KW-0732">Signal</keyword>
<comment type="function">
    <text evidence="15">Cooperates with LY96 to mediate the innate immune response to bacterial lipoproteins and other microbial cell wall components. Cooperates with TLR1 or TLR6 to mediate the innate immune response to bacterial lipoproteins or lipopeptides. Acts via MYD88 and TRAF6, leading to NF-kappa-B activation, cytokine secretion and the inflammatory response.</text>
</comment>
<sequence length="789" mass="89476">IPNVPLVRYIWVVLLLDCVSTGGMQDSSNIVNCSATTGCPASLSKCSFGPETKVLDLSFNCIEKIKSQDFGGLTDLKRLYLQSNRICAIDVNAFSDLSQLEYLDLASNKLQDISTVPLKSLRSLEFLNLIHNTYNEIDFGPETLTGLQNLKSLHVGNTNISVLKANAFKALIDLPLRNVLLITGDLQKYEPLTLKAFNKLRSLTLELNTRRKPELFIDLLKDAANISEKLKVKNIDLLPNKNVSDLFSSLVYSQVVSLTFQNISLNDTSATYLLNSVFGSKIEELALDTIHFNGIGRWNVQISALHQTKLLALSIANVINPNFFRFYSLDYISSLFLHLTKLSLTNTSLFYFPCGVSLALDSLEYLDVSSNLLQEATLFPTECTNAFPSLQNIIINNNKFIDLQVLSLSTLHMKNLVSLVANYNTIKLSSGNSCAWTKSLKYLGLKQNNLSSNVFNCLPDSVQILDLSFNNISVIYNLEQFRSLHEIYLTGNQIFSLSTITGVPALRVLYADNNKIDKIDPRLLNVIGLTELSLSNNPFLCVCEISSVVEFFKNSLINTIDWPEKYRCEFPQSLKGQQISSVEFSVVQCKPGLLAGVIVACVTFLIGLCVLLCIRYKGPWYIRTLWLWIKAKRNPIVDLVQKNLDYHAFISYSERDSLWVSNNLLMQLENNNPPYRICIHERDFKPGKAIITNIIDCISKSYKTIFVLSKNFVQSEWCHYEFFFAHQQTFDEKKDSLILLLLEPIPTNSIPDRFCKLRKLMNKNTYLEWPQDEARQTLFWQRLKAVLDL</sequence>
<keyword evidence="9 17" id="KW-1133">Transmembrane helix</keyword>
<dbReference type="Pfam" id="PF13855">
    <property type="entry name" value="LRR_8"/>
    <property type="match status" value="1"/>
</dbReference>
<dbReference type="GO" id="GO:0006954">
    <property type="term" value="P:inflammatory response"/>
    <property type="evidence" value="ECO:0007669"/>
    <property type="project" value="UniProtKB-UniRule"/>
</dbReference>
<feature type="signal peptide" evidence="18">
    <location>
        <begin position="1"/>
        <end position="21"/>
    </location>
</feature>
<dbReference type="AlphaFoldDB" id="H3B5L2"/>
<keyword evidence="14 15" id="KW-0395">Inflammatory response</keyword>
<dbReference type="GO" id="GO:0004888">
    <property type="term" value="F:transmembrane signaling receptor activity"/>
    <property type="evidence" value="ECO:0007669"/>
    <property type="project" value="InterPro"/>
</dbReference>
<evidence type="ECO:0000256" key="7">
    <source>
        <dbReference type="ARBA" id="ARBA00022737"/>
    </source>
</evidence>
<dbReference type="InterPro" id="IPR035897">
    <property type="entry name" value="Toll_tir_struct_dom_sf"/>
</dbReference>
<keyword evidence="7" id="KW-0677">Repeat</keyword>
<feature type="chain" id="PRO_5003580923" description="Toll-like receptor 2" evidence="18">
    <location>
        <begin position="22"/>
        <end position="789"/>
    </location>
</feature>
<evidence type="ECO:0000256" key="11">
    <source>
        <dbReference type="ARBA" id="ARBA00023157"/>
    </source>
</evidence>
<dbReference type="SUPFAM" id="SSF52200">
    <property type="entry name" value="Toll/Interleukin receptor TIR domain"/>
    <property type="match status" value="1"/>
</dbReference>
<dbReference type="GeneTree" id="ENSGT00940000156323"/>
<dbReference type="PANTHER" id="PTHR24365:SF17">
    <property type="entry name" value="TOLL-LIKE RECEPTOR 2"/>
    <property type="match status" value="1"/>
</dbReference>
<evidence type="ECO:0000256" key="1">
    <source>
        <dbReference type="ARBA" id="ARBA00004479"/>
    </source>
</evidence>
<dbReference type="Proteomes" id="UP000008672">
    <property type="component" value="Unassembled WGS sequence"/>
</dbReference>
<evidence type="ECO:0000256" key="16">
    <source>
        <dbReference type="PIRSR" id="PIRSR037595-2"/>
    </source>
</evidence>
<evidence type="ECO:0000256" key="10">
    <source>
        <dbReference type="ARBA" id="ARBA00023136"/>
    </source>
</evidence>
<evidence type="ECO:0000256" key="2">
    <source>
        <dbReference type="ARBA" id="ARBA00009634"/>
    </source>
</evidence>
<reference evidence="20" key="2">
    <citation type="submission" date="2025-08" db="UniProtKB">
        <authorList>
            <consortium name="Ensembl"/>
        </authorList>
    </citation>
    <scope>IDENTIFICATION</scope>
</reference>
<dbReference type="OMA" id="WARNNTS"/>